<gene>
    <name evidence="1" type="ORF">DXC39_24435</name>
</gene>
<comment type="caution">
    <text evidence="1">The sequence shown here is derived from an EMBL/GenBank/DDBJ whole genome shotgun (WGS) entry which is preliminary data.</text>
</comment>
<protein>
    <submittedName>
        <fullName evidence="1">Uncharacterized protein</fullName>
    </submittedName>
</protein>
<organism evidence="1 2">
    <name type="scientific">Hungatella hathewayi</name>
    <dbReference type="NCBI Taxonomy" id="154046"/>
    <lineage>
        <taxon>Bacteria</taxon>
        <taxon>Bacillati</taxon>
        <taxon>Bacillota</taxon>
        <taxon>Clostridia</taxon>
        <taxon>Lachnospirales</taxon>
        <taxon>Lachnospiraceae</taxon>
        <taxon>Hungatella</taxon>
    </lineage>
</organism>
<evidence type="ECO:0000313" key="2">
    <source>
        <dbReference type="Proteomes" id="UP000261257"/>
    </source>
</evidence>
<reference evidence="1 2" key="1">
    <citation type="submission" date="2018-08" db="EMBL/GenBank/DDBJ databases">
        <title>A genome reference for cultivated species of the human gut microbiota.</title>
        <authorList>
            <person name="Zou Y."/>
            <person name="Xue W."/>
            <person name="Luo G."/>
        </authorList>
    </citation>
    <scope>NUCLEOTIDE SEQUENCE [LARGE SCALE GENOMIC DNA]</scope>
    <source>
        <strain evidence="1 2">TF05-11AC</strain>
    </source>
</reference>
<proteinExistence type="predicted"/>
<dbReference type="Proteomes" id="UP000261257">
    <property type="component" value="Unassembled WGS sequence"/>
</dbReference>
<name>A0A3E4TZ48_9FIRM</name>
<dbReference type="EMBL" id="QSSQ01000034">
    <property type="protein sequence ID" value="RGL98330.1"/>
    <property type="molecule type" value="Genomic_DNA"/>
</dbReference>
<dbReference type="RefSeq" id="WP_003501785.1">
    <property type="nucleotide sequence ID" value="NZ_QRQF01000053.1"/>
</dbReference>
<accession>A0A3E4TZ48</accession>
<dbReference type="AlphaFoldDB" id="A0A3E4TZ48"/>
<evidence type="ECO:0000313" key="1">
    <source>
        <dbReference type="EMBL" id="RGL98330.1"/>
    </source>
</evidence>
<sequence>MERYDFRINAEIAGEVGAEIDKLETRQLVTIHKAIQDTKDLTEEERKQLYETWFRNAILPALKEFSELTSSCLEIEFVSGVIQVAIRNAYGLDITESCHGLHMALVTAAYITINQENGDAVLGLVYDPKKFV</sequence>